<name>A0ABS7BSW7_9SPHN</name>
<comment type="caution">
    <text evidence="1">The sequence shown here is derived from an EMBL/GenBank/DDBJ whole genome shotgun (WGS) entry which is preliminary data.</text>
</comment>
<dbReference type="Proteomes" id="UP000759103">
    <property type="component" value="Unassembled WGS sequence"/>
</dbReference>
<gene>
    <name evidence="1" type="ORF">KZ820_18280</name>
</gene>
<protein>
    <submittedName>
        <fullName evidence="1">Uncharacterized protein</fullName>
    </submittedName>
</protein>
<dbReference type="RefSeq" id="WP_219750283.1">
    <property type="nucleotide sequence ID" value="NZ_JAHXZN010000009.1"/>
</dbReference>
<reference evidence="1 2" key="1">
    <citation type="submission" date="2021-07" db="EMBL/GenBank/DDBJ databases">
        <title>Sphingomonas sp.</title>
        <authorList>
            <person name="Feng G."/>
            <person name="Li J."/>
            <person name="Pan M."/>
        </authorList>
    </citation>
    <scope>NUCLEOTIDE SEQUENCE [LARGE SCALE GENOMIC DNA]</scope>
    <source>
        <strain evidence="1 2">RRHST34</strain>
    </source>
</reference>
<evidence type="ECO:0000313" key="2">
    <source>
        <dbReference type="Proteomes" id="UP000759103"/>
    </source>
</evidence>
<organism evidence="1 2">
    <name type="scientific">Sphingomonas citri</name>
    <dbReference type="NCBI Taxonomy" id="2862499"/>
    <lineage>
        <taxon>Bacteria</taxon>
        <taxon>Pseudomonadati</taxon>
        <taxon>Pseudomonadota</taxon>
        <taxon>Alphaproteobacteria</taxon>
        <taxon>Sphingomonadales</taxon>
        <taxon>Sphingomonadaceae</taxon>
        <taxon>Sphingomonas</taxon>
    </lineage>
</organism>
<dbReference type="EMBL" id="JAHXZN010000009">
    <property type="protein sequence ID" value="MBW6532694.1"/>
    <property type="molecule type" value="Genomic_DNA"/>
</dbReference>
<accession>A0ABS7BSW7</accession>
<keyword evidence="2" id="KW-1185">Reference proteome</keyword>
<evidence type="ECO:0000313" key="1">
    <source>
        <dbReference type="EMBL" id="MBW6532694.1"/>
    </source>
</evidence>
<sequence>MTTYPLSEPATTYANDDDGKPTSRILFKGTLSDCAANVEAMPHNERFSASIKMNALELSYGPDEVDELIRYLRNEDPGLSDKDIADVAQNIE</sequence>
<proteinExistence type="predicted"/>